<feature type="chain" id="PRO_5012657704" evidence="1">
    <location>
        <begin position="31"/>
        <end position="1088"/>
    </location>
</feature>
<dbReference type="Gene3D" id="2.70.98.10">
    <property type="match status" value="1"/>
</dbReference>
<evidence type="ECO:0000256" key="1">
    <source>
        <dbReference type="SAM" id="SignalP"/>
    </source>
</evidence>
<organism evidence="4 5">
    <name type="scientific">Jatrophihabitans endophyticus</name>
    <dbReference type="NCBI Taxonomy" id="1206085"/>
    <lineage>
        <taxon>Bacteria</taxon>
        <taxon>Bacillati</taxon>
        <taxon>Actinomycetota</taxon>
        <taxon>Actinomycetes</taxon>
        <taxon>Jatrophihabitantales</taxon>
        <taxon>Jatrophihabitantaceae</taxon>
        <taxon>Jatrophihabitans</taxon>
    </lineage>
</organism>
<name>A0A1M5P2G9_9ACTN</name>
<dbReference type="Pfam" id="PF07971">
    <property type="entry name" value="Glyco_hydro_92"/>
    <property type="match status" value="1"/>
</dbReference>
<dbReference type="InterPro" id="IPR012939">
    <property type="entry name" value="Glyco_hydro_92"/>
</dbReference>
<dbReference type="Gene3D" id="1.20.1050.60">
    <property type="entry name" value="alpha-1,2-mannosidase"/>
    <property type="match status" value="1"/>
</dbReference>
<dbReference type="Pfam" id="PF17678">
    <property type="entry name" value="Glyco_hydro_92N"/>
    <property type="match status" value="1"/>
</dbReference>
<proteinExistence type="predicted"/>
<dbReference type="GO" id="GO:0030246">
    <property type="term" value="F:carbohydrate binding"/>
    <property type="evidence" value="ECO:0007669"/>
    <property type="project" value="InterPro"/>
</dbReference>
<dbReference type="GO" id="GO:0006516">
    <property type="term" value="P:glycoprotein catabolic process"/>
    <property type="evidence" value="ECO:0007669"/>
    <property type="project" value="TreeGrafter"/>
</dbReference>
<evidence type="ECO:0000313" key="5">
    <source>
        <dbReference type="Proteomes" id="UP000186132"/>
    </source>
</evidence>
<keyword evidence="5" id="KW-1185">Reference proteome</keyword>
<dbReference type="Gene3D" id="3.30.2080.10">
    <property type="entry name" value="GH92 mannosidase domain"/>
    <property type="match status" value="1"/>
</dbReference>
<dbReference type="InterPro" id="IPR041371">
    <property type="entry name" value="GH92_N"/>
</dbReference>
<keyword evidence="1" id="KW-0732">Signal</keyword>
<protein>
    <submittedName>
        <fullName evidence="4">Alpha-1,2-mannosidase, putative</fullName>
    </submittedName>
</protein>
<dbReference type="InterPro" id="IPR014718">
    <property type="entry name" value="GH-type_carb-bd"/>
</dbReference>
<dbReference type="Proteomes" id="UP000186132">
    <property type="component" value="Unassembled WGS sequence"/>
</dbReference>
<dbReference type="GO" id="GO:0005829">
    <property type="term" value="C:cytosol"/>
    <property type="evidence" value="ECO:0007669"/>
    <property type="project" value="TreeGrafter"/>
</dbReference>
<dbReference type="Gene3D" id="1.20.1610.10">
    <property type="entry name" value="alpha-1,2-mannosidases domains"/>
    <property type="match status" value="1"/>
</dbReference>
<evidence type="ECO:0000259" key="2">
    <source>
        <dbReference type="Pfam" id="PF07971"/>
    </source>
</evidence>
<dbReference type="PANTHER" id="PTHR12143">
    <property type="entry name" value="PEPTIDE N-GLYCANASE PNGASE -RELATED"/>
    <property type="match status" value="1"/>
</dbReference>
<dbReference type="GO" id="GO:0000224">
    <property type="term" value="F:peptide-N4-(N-acetyl-beta-glucosaminyl)asparagine amidase activity"/>
    <property type="evidence" value="ECO:0007669"/>
    <property type="project" value="TreeGrafter"/>
</dbReference>
<gene>
    <name evidence="4" type="ORF">SAMN05443575_2960</name>
</gene>
<dbReference type="EMBL" id="FQVU01000004">
    <property type="protein sequence ID" value="SHG96016.1"/>
    <property type="molecule type" value="Genomic_DNA"/>
</dbReference>
<dbReference type="SUPFAM" id="SSF48208">
    <property type="entry name" value="Six-hairpin glycosidases"/>
    <property type="match status" value="1"/>
</dbReference>
<evidence type="ECO:0000259" key="3">
    <source>
        <dbReference type="Pfam" id="PF17678"/>
    </source>
</evidence>
<reference evidence="4 5" key="1">
    <citation type="submission" date="2016-11" db="EMBL/GenBank/DDBJ databases">
        <authorList>
            <person name="Jaros S."/>
            <person name="Januszkiewicz K."/>
            <person name="Wedrychowicz H."/>
        </authorList>
    </citation>
    <scope>NUCLEOTIDE SEQUENCE [LARGE SCALE GENOMIC DNA]</scope>
    <source>
        <strain evidence="4 5">DSM 45627</strain>
    </source>
</reference>
<dbReference type="PANTHER" id="PTHR12143:SF39">
    <property type="entry name" value="SECRETED PROTEIN"/>
    <property type="match status" value="1"/>
</dbReference>
<dbReference type="AlphaFoldDB" id="A0A1M5P2G9"/>
<feature type="domain" description="Glycosyl hydrolase family 92" evidence="2">
    <location>
        <begin position="272"/>
        <end position="766"/>
    </location>
</feature>
<accession>A0A1M5P2G9</accession>
<dbReference type="RefSeq" id="WP_073391209.1">
    <property type="nucleotide sequence ID" value="NZ_FQVU01000004.1"/>
</dbReference>
<sequence length="1088" mass="114567">MSTVRRVVGAAVAAVTLGGVLAATAPGAIAAPAGGPLTGLVNPYIGTENFGNTFPGASAPFGMVQVSPDTGGQGGYDYKGSKIHGFSQTHLSGVGCGVVGELPIMPTTGAVTTGDYDQYSSAFSHDDEQATPGYYRVGLSRYDIDAELTATERTGWQRYTFPADGQHNVLLNTGHANMAVQTSSIQVVDDHTLTGSVTDGGFCAGHDQHTVHFVATFSTPFASYGTWHGDALDKGAKTSSGDGNRGAWVTFGGDAKQVTVKVGLSYTGVAGATKNLRAETGTGFDFDATRTALTAQWERQLGLARISGGTHERQVAYYTSLYHALLHPNLSGDVDGKYRGFDDKIHAAKGWTPRANFSLWDTYRTQNQLLELLRPDVARDDALSLLAIGREGGWLPRWALENSETNIMTGDPITPTLVELWSKGFLAGHEAEAYALLRKYATQLPPKDSQYNGRAGVEYYRKLGYIPSGLDQRTDCVYQGGDSDCNNPSSATLEYSAADAALSVMARKLGHAKDATTFAQRGRWYRNLWDARIQQFHPRNADGSFLSPFDPVSGNEQFHESGAYQYTWLVPQDPAGLVDLLGGRKATERRLDRFFAYDKLLADPASTIEDEWISSPYDYYAKSTYNPNNEPDLIAPYFYTSAGAPAKAATVVRAAYRLFTTGPDGMTGNDDLGEMSSWYVMSSLGIYPTMSGSGTFVLSTPQFPSTTVTIGRYGSRQGGTLRVTAPGVSDTDRYVSSVAVDGASTSKTWLRFGSIAHGGTIDYRVSATPGRWGTRTADAPPSLDPTADDERVTFAGTAMGAAAATGARTVAVTASTVGQWPGAKIVTTAVTPPAGWRANPAHSTKFLTSDGLPTALDRTITLDVPKGTAAGSYPVTVTMRAYGVRTVTKTVTVELQDVTCADGADCALDLGAVADLDGTATTDAPDSGNFDGGGWSYDAALLPAAGRHTAAGTSWLLPDPTGTAKNFVTARRQQLAVPAGAYATARVLGAAHGGALSSTVTATYTDGTSEEIPFALSDWASSSPATGNSVAVAMAHRIKTGQGVDGPPVNLFAVGIPLDEGKQLQSLTLPGGGTGEIYAVTLAGNAGN</sequence>
<dbReference type="GO" id="GO:0005975">
    <property type="term" value="P:carbohydrate metabolic process"/>
    <property type="evidence" value="ECO:0007669"/>
    <property type="project" value="InterPro"/>
</dbReference>
<feature type="signal peptide" evidence="1">
    <location>
        <begin position="1"/>
        <end position="30"/>
    </location>
</feature>
<feature type="domain" description="Glycosyl hydrolase family 92 N-terminal" evidence="3">
    <location>
        <begin position="40"/>
        <end position="265"/>
    </location>
</feature>
<evidence type="ECO:0000313" key="4">
    <source>
        <dbReference type="EMBL" id="SHG96016.1"/>
    </source>
</evidence>
<dbReference type="InterPro" id="IPR005887">
    <property type="entry name" value="GH92_a_mannosidase_put"/>
</dbReference>
<dbReference type="InterPro" id="IPR050883">
    <property type="entry name" value="PNGase"/>
</dbReference>
<dbReference type="OrthoDB" id="9804511at2"/>
<dbReference type="STRING" id="1206085.SAMN05443575_2960"/>
<dbReference type="InterPro" id="IPR008928">
    <property type="entry name" value="6-hairpin_glycosidase_sf"/>
</dbReference>
<dbReference type="NCBIfam" id="TIGR01180">
    <property type="entry name" value="aman2_put"/>
    <property type="match status" value="1"/>
</dbReference>